<evidence type="ECO:0008006" key="8">
    <source>
        <dbReference type="Google" id="ProtNLM"/>
    </source>
</evidence>
<dbReference type="InterPro" id="IPR048332">
    <property type="entry name" value="GD_AH_C"/>
</dbReference>
<dbReference type="InterPro" id="IPR052172">
    <property type="entry name" value="UxaA_altronate/galactarate_dh"/>
</dbReference>
<evidence type="ECO:0000259" key="5">
    <source>
        <dbReference type="Pfam" id="PF20629"/>
    </source>
</evidence>
<sequence>MLRFDEIGVLPEPGDNVAISSRRLETGTVIDFAGTPVTLPHTVLEGHRFVARPVATGEPLLSWNTPFARALRDLAIGDYVCTPTSLAAVSARGVEGLPAEPSAENEPLDPYELDESALNLGRQVTSVEQPGTFLGYPREQGPAGTRNHVVLMATSSRSSGFVTELARRFGDGFVVPVAHTEGGEEGTPNNLSFLLATLAGFALNPNVGAVLIVDTEGELVSGQAIKDFMAEHGYPEIRVPHAYFTRRAGFEADLTAAGRLVEPWLPIVAAQSRQEVPLADLWIGLQCGGSDAFSGVSANPLSGAVAREVIRHGGIAVLAETDELIGAEGYVLKNVRDLPTARRFLETVQSFKERVGWHGHTAEGNPSGGNVYRGLYNIVLKSVGAARKLDRDVRLDHVIDYAERMPGHGFVFMDSPGNDLESVAGQVASGCNLIFFTTGNGSITNFPFVPTLKFVTTTTRYDLLHAEMDVDAGRYLTGTPMDELTDETFALTVQVASGQPSAGERAGHSQVSIWRNWRQTAPRPGISITPDGRTTRPLTDLPPEDRDAPLPGTPLMLAASAGSLGDGVEAAPAPEAPASGAAQLASGGSAPPGAVRLLRVDERVVPEAVGLILPTSLCSGQIALRLAAQGEVERWAGDAVTRMVALPHTEGCGSSGGASEETFARTMLGYLLHPNTRMALLLEHGCEKTHNDYFRSRLVEAGADPSRFGWASIQADGGLDAVTGRVRDWFGSFTLDAPQEVQSTLGELTIALEARGPLTTETAEALALTGREIVGAGGSVVLSSRGALLNDERFRYAAFGSITPIGPTIAHGQRFTAKGWHVMRMPGTDWMETVTGFGAGGVQQVLAHVASGTLSAQRFVPVIEFSSDPETVAQYGDDLDAVASGNASEQAAVALETLAAVASRQQVPKAVASGNVGFQITRGLLGTSM</sequence>
<proteinExistence type="inferred from homology"/>
<evidence type="ECO:0000313" key="6">
    <source>
        <dbReference type="EMBL" id="GAA0950480.1"/>
    </source>
</evidence>
<dbReference type="EMBL" id="BAAAHK010000013">
    <property type="protein sequence ID" value="GAA0950480.1"/>
    <property type="molecule type" value="Genomic_DNA"/>
</dbReference>
<dbReference type="Proteomes" id="UP001500542">
    <property type="component" value="Unassembled WGS sequence"/>
</dbReference>
<evidence type="ECO:0000256" key="2">
    <source>
        <dbReference type="ARBA" id="ARBA00023239"/>
    </source>
</evidence>
<feature type="domain" description="D-galactarate/Altronate dehydratase second" evidence="4">
    <location>
        <begin position="135"/>
        <end position="266"/>
    </location>
</feature>
<organism evidence="6 7">
    <name type="scientific">Kribbella koreensis</name>
    <dbReference type="NCBI Taxonomy" id="57909"/>
    <lineage>
        <taxon>Bacteria</taxon>
        <taxon>Bacillati</taxon>
        <taxon>Actinomycetota</taxon>
        <taxon>Actinomycetes</taxon>
        <taxon>Propionibacteriales</taxon>
        <taxon>Kribbellaceae</taxon>
        <taxon>Kribbella</taxon>
    </lineage>
</organism>
<comment type="similarity">
    <text evidence="1">Belongs to the UxaA family.</text>
</comment>
<feature type="domain" description="D-galactarate/Altronate dehydratase second" evidence="4">
    <location>
        <begin position="611"/>
        <end position="721"/>
    </location>
</feature>
<name>A0ABN1R1D9_9ACTN</name>
<protein>
    <recommendedName>
        <fullName evidence="8">Altronate dehydratase</fullName>
    </recommendedName>
</protein>
<accession>A0ABN1R1D9</accession>
<dbReference type="Pfam" id="PF20629">
    <property type="entry name" value="GD_AH_C"/>
    <property type="match status" value="2"/>
</dbReference>
<dbReference type="InterPro" id="IPR007392">
    <property type="entry name" value="GD_AH_second"/>
</dbReference>
<dbReference type="Pfam" id="PF04295">
    <property type="entry name" value="GD_AH_second"/>
    <property type="match status" value="2"/>
</dbReference>
<evidence type="ECO:0000256" key="3">
    <source>
        <dbReference type="SAM" id="MobiDB-lite"/>
    </source>
</evidence>
<reference evidence="6 7" key="1">
    <citation type="journal article" date="2019" name="Int. J. Syst. Evol. Microbiol.">
        <title>The Global Catalogue of Microorganisms (GCM) 10K type strain sequencing project: providing services to taxonomists for standard genome sequencing and annotation.</title>
        <authorList>
            <consortium name="The Broad Institute Genomics Platform"/>
            <consortium name="The Broad Institute Genome Sequencing Center for Infectious Disease"/>
            <person name="Wu L."/>
            <person name="Ma J."/>
        </authorList>
    </citation>
    <scope>NUCLEOTIDE SEQUENCE [LARGE SCALE GENOMIC DNA]</scope>
    <source>
        <strain evidence="6 7">JCM 10977</strain>
    </source>
</reference>
<evidence type="ECO:0000313" key="7">
    <source>
        <dbReference type="Proteomes" id="UP001500542"/>
    </source>
</evidence>
<feature type="region of interest" description="Disordered" evidence="3">
    <location>
        <begin position="522"/>
        <end position="588"/>
    </location>
</feature>
<keyword evidence="2" id="KW-0456">Lyase</keyword>
<feature type="domain" description="D-galactarate/Altronate dehydratase C-terminal" evidence="5">
    <location>
        <begin position="804"/>
        <end position="892"/>
    </location>
</feature>
<dbReference type="Gene3D" id="2.30.130.110">
    <property type="match status" value="1"/>
</dbReference>
<evidence type="ECO:0000259" key="4">
    <source>
        <dbReference type="Pfam" id="PF04295"/>
    </source>
</evidence>
<feature type="compositionally biased region" description="Low complexity" evidence="3">
    <location>
        <begin position="570"/>
        <end position="588"/>
    </location>
</feature>
<evidence type="ECO:0000256" key="1">
    <source>
        <dbReference type="ARBA" id="ARBA00010986"/>
    </source>
</evidence>
<gene>
    <name evidence="6" type="ORF">GCM10009554_50480</name>
</gene>
<dbReference type="PANTHER" id="PTHR30536:SF5">
    <property type="entry name" value="ALTRONATE DEHYDRATASE"/>
    <property type="match status" value="1"/>
</dbReference>
<feature type="domain" description="D-galactarate/Altronate dehydratase C-terminal" evidence="5">
    <location>
        <begin position="279"/>
        <end position="517"/>
    </location>
</feature>
<keyword evidence="7" id="KW-1185">Reference proteome</keyword>
<comment type="caution">
    <text evidence="6">The sequence shown here is derived from an EMBL/GenBank/DDBJ whole genome shotgun (WGS) entry which is preliminary data.</text>
</comment>
<dbReference type="PANTHER" id="PTHR30536">
    <property type="entry name" value="ALTRONATE/GALACTARATE DEHYDRATASE"/>
    <property type="match status" value="1"/>
</dbReference>